<keyword evidence="3" id="KW-0548">Nucleotidyltransferase</keyword>
<dbReference type="AlphaFoldDB" id="A0A5D3DFT8"/>
<sequence>MANTVPRYSPGKMSQCRGAHRGRRRGRGAGRTQPEEQPAVQAANSIATVTQADLAAMEKRYQDMLRDALAPGPAQTPVEPLIVPNQLSAEAKHLSDFRKYNPKMFDVSMDDPTKAHIWFTSVQTIFRYMKCPNDQTGNEVAKTDKFVSSLRLDLYGFVRAFRPTMDISLHERVDPSKATGRGSTLETIGDYLEQDFSFLVGKSFYHYSSGGQASWYYGDKYARNPGALHTPPPRDINFAIELESDTAPISGAPYRMASTKLKELKVQLQEHYEFIVMSFGLTNAPAVFMDLMNRVFKDFLDTFVIVFIDNILVYSKKEAEHEEHLHQVFETLQANKLYAKFSKCEV</sequence>
<keyword evidence="3" id="KW-0808">Transferase</keyword>
<dbReference type="PANTHER" id="PTHR24559">
    <property type="entry name" value="TRANSPOSON TY3-I GAG-POL POLYPROTEIN"/>
    <property type="match status" value="1"/>
</dbReference>
<dbReference type="InterPro" id="IPR000477">
    <property type="entry name" value="RT_dom"/>
</dbReference>
<feature type="region of interest" description="Disordered" evidence="1">
    <location>
        <begin position="1"/>
        <end position="43"/>
    </location>
</feature>
<organism evidence="3 4">
    <name type="scientific">Cucumis melo var. makuwa</name>
    <name type="common">Oriental melon</name>
    <dbReference type="NCBI Taxonomy" id="1194695"/>
    <lineage>
        <taxon>Eukaryota</taxon>
        <taxon>Viridiplantae</taxon>
        <taxon>Streptophyta</taxon>
        <taxon>Embryophyta</taxon>
        <taxon>Tracheophyta</taxon>
        <taxon>Spermatophyta</taxon>
        <taxon>Magnoliopsida</taxon>
        <taxon>eudicotyledons</taxon>
        <taxon>Gunneridae</taxon>
        <taxon>Pentapetalae</taxon>
        <taxon>rosids</taxon>
        <taxon>fabids</taxon>
        <taxon>Cucurbitales</taxon>
        <taxon>Cucurbitaceae</taxon>
        <taxon>Benincaseae</taxon>
        <taxon>Cucumis</taxon>
    </lineage>
</organism>
<dbReference type="PANTHER" id="PTHR24559:SF444">
    <property type="entry name" value="REVERSE TRANSCRIPTASE DOMAIN-CONTAINING PROTEIN"/>
    <property type="match status" value="1"/>
</dbReference>
<feature type="domain" description="Reverse transcriptase" evidence="2">
    <location>
        <begin position="265"/>
        <end position="345"/>
    </location>
</feature>
<dbReference type="InterPro" id="IPR053134">
    <property type="entry name" value="RNA-dir_DNA_polymerase"/>
</dbReference>
<dbReference type="Proteomes" id="UP000321947">
    <property type="component" value="Unassembled WGS sequence"/>
</dbReference>
<evidence type="ECO:0000313" key="3">
    <source>
        <dbReference type="EMBL" id="TYK22462.1"/>
    </source>
</evidence>
<accession>A0A5D3DFT8</accession>
<protein>
    <submittedName>
        <fullName evidence="3">RNA-directed DNA polymerase-like protein</fullName>
    </submittedName>
</protein>
<dbReference type="InterPro" id="IPR043128">
    <property type="entry name" value="Rev_trsase/Diguanyl_cyclase"/>
</dbReference>
<dbReference type="CDD" id="cd01647">
    <property type="entry name" value="RT_LTR"/>
    <property type="match status" value="1"/>
</dbReference>
<dbReference type="SUPFAM" id="SSF56672">
    <property type="entry name" value="DNA/RNA polymerases"/>
    <property type="match status" value="1"/>
</dbReference>
<evidence type="ECO:0000313" key="4">
    <source>
        <dbReference type="Proteomes" id="UP000321947"/>
    </source>
</evidence>
<dbReference type="Gene3D" id="3.30.70.270">
    <property type="match status" value="1"/>
</dbReference>
<name>A0A5D3DFT8_CUCMM</name>
<evidence type="ECO:0000259" key="2">
    <source>
        <dbReference type="Pfam" id="PF00078"/>
    </source>
</evidence>
<dbReference type="InterPro" id="IPR043502">
    <property type="entry name" value="DNA/RNA_pol_sf"/>
</dbReference>
<dbReference type="GO" id="GO:0003964">
    <property type="term" value="F:RNA-directed DNA polymerase activity"/>
    <property type="evidence" value="ECO:0007669"/>
    <property type="project" value="UniProtKB-KW"/>
</dbReference>
<feature type="compositionally biased region" description="Basic residues" evidence="1">
    <location>
        <begin position="18"/>
        <end position="28"/>
    </location>
</feature>
<comment type="caution">
    <text evidence="3">The sequence shown here is derived from an EMBL/GenBank/DDBJ whole genome shotgun (WGS) entry which is preliminary data.</text>
</comment>
<dbReference type="Pfam" id="PF00078">
    <property type="entry name" value="RVT_1"/>
    <property type="match status" value="1"/>
</dbReference>
<evidence type="ECO:0000256" key="1">
    <source>
        <dbReference type="SAM" id="MobiDB-lite"/>
    </source>
</evidence>
<keyword evidence="3" id="KW-0695">RNA-directed DNA polymerase</keyword>
<gene>
    <name evidence="3" type="ORF">E5676_scaffold21746G00040</name>
</gene>
<reference evidence="3 4" key="1">
    <citation type="submission" date="2019-08" db="EMBL/GenBank/DDBJ databases">
        <title>Draft genome sequences of two oriental melons (Cucumis melo L. var makuwa).</title>
        <authorList>
            <person name="Kwon S.-Y."/>
        </authorList>
    </citation>
    <scope>NUCLEOTIDE SEQUENCE [LARGE SCALE GENOMIC DNA]</scope>
    <source>
        <strain evidence="4">cv. Chang Bougi</strain>
        <tissue evidence="3">Leaf</tissue>
    </source>
</reference>
<proteinExistence type="predicted"/>
<dbReference type="EMBL" id="SSTD01004985">
    <property type="protein sequence ID" value="TYK22462.1"/>
    <property type="molecule type" value="Genomic_DNA"/>
</dbReference>